<keyword evidence="13" id="KW-1185">Reference proteome</keyword>
<dbReference type="EMBL" id="JAGSPM010000007">
    <property type="protein sequence ID" value="MBR7747336.1"/>
    <property type="molecule type" value="Genomic_DNA"/>
</dbReference>
<feature type="binding site" evidence="8">
    <location>
        <position position="232"/>
    </location>
    <ligand>
        <name>FAD</name>
        <dbReference type="ChEBI" id="CHEBI:57692"/>
    </ligand>
</feature>
<evidence type="ECO:0000256" key="3">
    <source>
        <dbReference type="ARBA" id="ARBA00014046"/>
    </source>
</evidence>
<dbReference type="Gene3D" id="1.25.40.80">
    <property type="match status" value="1"/>
</dbReference>
<dbReference type="InterPro" id="IPR018394">
    <property type="entry name" value="DNA_photolyase_1_CS_C"/>
</dbReference>
<name>A0A941I4C3_9BURK</name>
<dbReference type="InterPro" id="IPR036155">
    <property type="entry name" value="Crypto/Photolyase_N_sf"/>
</dbReference>
<evidence type="ECO:0000256" key="6">
    <source>
        <dbReference type="ARBA" id="ARBA00022991"/>
    </source>
</evidence>
<dbReference type="RefSeq" id="WP_212684737.1">
    <property type="nucleotide sequence ID" value="NZ_JAGSPM010000007.1"/>
</dbReference>
<dbReference type="EC" id="4.1.99.3" evidence="2"/>
<comment type="caution">
    <text evidence="12">The sequence shown here is derived from an EMBL/GenBank/DDBJ whole genome shotgun (WGS) entry which is preliminary data.</text>
</comment>
<evidence type="ECO:0000313" key="12">
    <source>
        <dbReference type="EMBL" id="MBR7747336.1"/>
    </source>
</evidence>
<feature type="site" description="Electron transfer via tryptophanyl radical" evidence="9">
    <location>
        <position position="371"/>
    </location>
</feature>
<organism evidence="12 13">
    <name type="scientific">Undibacterium baiyunense</name>
    <dbReference type="NCBI Taxonomy" id="2828731"/>
    <lineage>
        <taxon>Bacteria</taxon>
        <taxon>Pseudomonadati</taxon>
        <taxon>Pseudomonadota</taxon>
        <taxon>Betaproteobacteria</taxon>
        <taxon>Burkholderiales</taxon>
        <taxon>Oxalobacteraceae</taxon>
        <taxon>Undibacterium</taxon>
    </lineage>
</organism>
<dbReference type="PANTHER" id="PTHR11455:SF9">
    <property type="entry name" value="CRYPTOCHROME CIRCADIAN CLOCK 5 ISOFORM X1"/>
    <property type="match status" value="1"/>
</dbReference>
<feature type="binding site" evidence="8">
    <location>
        <position position="281"/>
    </location>
    <ligand>
        <name>FAD</name>
        <dbReference type="ChEBI" id="CHEBI:57692"/>
    </ligand>
</feature>
<keyword evidence="4 8" id="KW-0285">Flavoprotein</keyword>
<evidence type="ECO:0000256" key="8">
    <source>
        <dbReference type="PIRSR" id="PIRSR602081-1"/>
    </source>
</evidence>
<reference evidence="12 13" key="1">
    <citation type="submission" date="2021-04" db="EMBL/GenBank/DDBJ databases">
        <title>novel species isolated from subtropical streams in China.</title>
        <authorList>
            <person name="Lu H."/>
        </authorList>
    </citation>
    <scope>NUCLEOTIDE SEQUENCE [LARGE SCALE GENOMIC DNA]</scope>
    <source>
        <strain evidence="12 13">BYS107W</strain>
    </source>
</reference>
<evidence type="ECO:0000256" key="1">
    <source>
        <dbReference type="ARBA" id="ARBA00001932"/>
    </source>
</evidence>
<sequence length="489" mass="56207">MTYTKSLFWFRRDLRHFDNAALYQALKQSRSCYCVFIFDTTILQALPKQDRRVQFIHQSVQELRDELKRIGAHLITLHGDPALEIPRLAAKLAVNAVFANRDYEPTAIARDQQVRQQLSQFQCDFIDYKDQVIFEQDEVLSLAGKPFSVFTPYKNAWLKKLASETEDGADFYFQSYPVARYVNNFAEHVESPFPSLAELGFEELDQDALKLQGGMCAGAALLDDFLTRIDRYGLARDFPAIKGPSYLSVHLRFGTVSIRYLVSQAMRHIRTASGNDGASVWLSELIWRDFYFMILYHNPRVVGNSYKPEYDAIQWESGSEAKRLFEAWCEGKTGYPLVDAAMLQLNQTGYMHNRLRMVVASFLVKDLGIDWRWGEAYFALHLNDFDLSANNGGWQWAASTGCDAQPYFRIFNPITQSEKFDAEGKFIRRYLPQLAKLNAKQIHAPWNTSPIELRAANIQLGVDYPHPIVAHDVARLRTLERYSVVKKVS</sequence>
<dbReference type="PROSITE" id="PS51645">
    <property type="entry name" value="PHR_CRY_ALPHA_BETA"/>
    <property type="match status" value="1"/>
</dbReference>
<dbReference type="Pfam" id="PF00875">
    <property type="entry name" value="DNA_photolyase"/>
    <property type="match status" value="1"/>
</dbReference>
<dbReference type="Gene3D" id="3.40.50.620">
    <property type="entry name" value="HUPs"/>
    <property type="match status" value="1"/>
</dbReference>
<gene>
    <name evidence="12" type="ORF">KDM92_12155</name>
</gene>
<dbReference type="InterPro" id="IPR036134">
    <property type="entry name" value="Crypto/Photolyase_FAD-like_sf"/>
</dbReference>
<dbReference type="Gene3D" id="1.10.579.10">
    <property type="entry name" value="DNA Cyclobutane Dipyrimidine Photolyase, subunit A, domain 3"/>
    <property type="match status" value="1"/>
</dbReference>
<evidence type="ECO:0000313" key="13">
    <source>
        <dbReference type="Proteomes" id="UP000680158"/>
    </source>
</evidence>
<dbReference type="InterPro" id="IPR006050">
    <property type="entry name" value="DNA_photolyase_N"/>
</dbReference>
<feature type="binding site" evidence="8">
    <location>
        <begin position="284"/>
        <end position="291"/>
    </location>
    <ligand>
        <name>FAD</name>
        <dbReference type="ChEBI" id="CHEBI:57692"/>
    </ligand>
</feature>
<dbReference type="InterPro" id="IPR014729">
    <property type="entry name" value="Rossmann-like_a/b/a_fold"/>
</dbReference>
<accession>A0A941I4C3</accession>
<dbReference type="FunFam" id="1.10.579.10:FF:000003">
    <property type="entry name" value="Deoxyribodipyrimidine photo-lyase"/>
    <property type="match status" value="1"/>
</dbReference>
<protein>
    <recommendedName>
        <fullName evidence="3">Deoxyribodipyrimidine photo-lyase</fullName>
        <ecNumber evidence="2">4.1.99.3</ecNumber>
    </recommendedName>
</protein>
<dbReference type="Proteomes" id="UP000680158">
    <property type="component" value="Unassembled WGS sequence"/>
</dbReference>
<dbReference type="AlphaFoldDB" id="A0A941I4C3"/>
<proteinExistence type="inferred from homology"/>
<evidence type="ECO:0000256" key="7">
    <source>
        <dbReference type="ARBA" id="ARBA00033999"/>
    </source>
</evidence>
<dbReference type="GO" id="GO:0003904">
    <property type="term" value="F:deoxyribodipyrimidine photo-lyase activity"/>
    <property type="evidence" value="ECO:0007669"/>
    <property type="project" value="UniProtKB-EC"/>
</dbReference>
<evidence type="ECO:0000256" key="4">
    <source>
        <dbReference type="ARBA" id="ARBA00022630"/>
    </source>
</evidence>
<dbReference type="Pfam" id="PF03441">
    <property type="entry name" value="FAD_binding_7"/>
    <property type="match status" value="1"/>
</dbReference>
<dbReference type="GO" id="GO:0000719">
    <property type="term" value="P:photoreactive repair"/>
    <property type="evidence" value="ECO:0007669"/>
    <property type="project" value="UniProtKB-ARBA"/>
</dbReference>
<dbReference type="InterPro" id="IPR005101">
    <property type="entry name" value="Cryptochr/Photolyase_FAD-bd"/>
</dbReference>
<evidence type="ECO:0000256" key="2">
    <source>
        <dbReference type="ARBA" id="ARBA00013149"/>
    </source>
</evidence>
<comment type="cofactor">
    <cofactor evidence="8">
        <name>FAD</name>
        <dbReference type="ChEBI" id="CHEBI:57692"/>
    </cofactor>
    <text evidence="8">Binds 1 FAD per subunit.</text>
</comment>
<evidence type="ECO:0000256" key="10">
    <source>
        <dbReference type="RuleBase" id="RU004182"/>
    </source>
</evidence>
<dbReference type="GO" id="GO:0009416">
    <property type="term" value="P:response to light stimulus"/>
    <property type="evidence" value="ECO:0007669"/>
    <property type="project" value="TreeGrafter"/>
</dbReference>
<dbReference type="PROSITE" id="PS00691">
    <property type="entry name" value="DNA_PHOTOLYASES_1_2"/>
    <property type="match status" value="1"/>
</dbReference>
<feature type="binding site" evidence="8">
    <location>
        <begin position="384"/>
        <end position="386"/>
    </location>
    <ligand>
        <name>FAD</name>
        <dbReference type="ChEBI" id="CHEBI:57692"/>
    </ligand>
</feature>
<comment type="cofactor">
    <cofactor evidence="1">
        <name>(6R)-5,10-methylene-5,6,7,8-tetrahydrofolate</name>
        <dbReference type="ChEBI" id="CHEBI:15636"/>
    </cofactor>
</comment>
<dbReference type="PRINTS" id="PR00147">
    <property type="entry name" value="DNAPHOTLYASE"/>
</dbReference>
<dbReference type="SUPFAM" id="SSF52425">
    <property type="entry name" value="Cryptochrome/photolyase, N-terminal domain"/>
    <property type="match status" value="1"/>
</dbReference>
<feature type="domain" description="Photolyase/cryptochrome alpha/beta" evidence="11">
    <location>
        <begin position="4"/>
        <end position="133"/>
    </location>
</feature>
<dbReference type="SUPFAM" id="SSF48173">
    <property type="entry name" value="Cryptochrome/photolyase FAD-binding domain"/>
    <property type="match status" value="1"/>
</dbReference>
<evidence type="ECO:0000256" key="5">
    <source>
        <dbReference type="ARBA" id="ARBA00022827"/>
    </source>
</evidence>
<evidence type="ECO:0000259" key="11">
    <source>
        <dbReference type="PROSITE" id="PS51645"/>
    </source>
</evidence>
<feature type="site" description="Electron transfer via tryptophanyl radical" evidence="9">
    <location>
        <position position="315"/>
    </location>
</feature>
<dbReference type="PANTHER" id="PTHR11455">
    <property type="entry name" value="CRYPTOCHROME"/>
    <property type="match status" value="1"/>
</dbReference>
<keyword evidence="5 8" id="KW-0274">FAD</keyword>
<comment type="catalytic activity">
    <reaction evidence="7">
        <text>cyclobutadipyrimidine (in DNA) = 2 pyrimidine residues (in DNA).</text>
        <dbReference type="EC" id="4.1.99.3"/>
    </reaction>
</comment>
<feature type="site" description="Electron transfer via tryptophanyl radical" evidence="9">
    <location>
        <position position="394"/>
    </location>
</feature>
<dbReference type="GO" id="GO:0071949">
    <property type="term" value="F:FAD binding"/>
    <property type="evidence" value="ECO:0007669"/>
    <property type="project" value="TreeGrafter"/>
</dbReference>
<evidence type="ECO:0000256" key="9">
    <source>
        <dbReference type="PIRSR" id="PIRSR602081-2"/>
    </source>
</evidence>
<comment type="similarity">
    <text evidence="10">Belongs to the DNA photolyase family.</text>
</comment>
<dbReference type="InterPro" id="IPR002081">
    <property type="entry name" value="Cryptochrome/DNA_photolyase_1"/>
</dbReference>
<dbReference type="GO" id="GO:0003677">
    <property type="term" value="F:DNA binding"/>
    <property type="evidence" value="ECO:0007669"/>
    <property type="project" value="TreeGrafter"/>
</dbReference>
<keyword evidence="6 10" id="KW-0157">Chromophore</keyword>